<name>A0ACC0B4U5_CATRO</name>
<gene>
    <name evidence="1" type="ORF">M9H77_17528</name>
</gene>
<reference evidence="2" key="1">
    <citation type="journal article" date="2023" name="Nat. Plants">
        <title>Single-cell RNA sequencing provides a high-resolution roadmap for understanding the multicellular compartmentation of specialized metabolism.</title>
        <authorList>
            <person name="Sun S."/>
            <person name="Shen X."/>
            <person name="Li Y."/>
            <person name="Li Y."/>
            <person name="Wang S."/>
            <person name="Li R."/>
            <person name="Zhang H."/>
            <person name="Shen G."/>
            <person name="Guo B."/>
            <person name="Wei J."/>
            <person name="Xu J."/>
            <person name="St-Pierre B."/>
            <person name="Chen S."/>
            <person name="Sun C."/>
        </authorList>
    </citation>
    <scope>NUCLEOTIDE SEQUENCE [LARGE SCALE GENOMIC DNA]</scope>
</reference>
<sequence>MSSRPAPSSSARPLAPAPSSTPSPAPSSQGVVKSRILILPTADSFNKQSDCAKMTTEIMKAHFVEAHPSFGKVLDRIKKMRYAESRKRYRWDPMHERAIWDAWQKRASLLYKDLMYEWTGISLTR</sequence>
<proteinExistence type="predicted"/>
<accession>A0ACC0B4U5</accession>
<dbReference type="Proteomes" id="UP001060085">
    <property type="component" value="Linkage Group LG04"/>
</dbReference>
<keyword evidence="2" id="KW-1185">Reference proteome</keyword>
<evidence type="ECO:0000313" key="1">
    <source>
        <dbReference type="EMBL" id="KAI5667675.1"/>
    </source>
</evidence>
<dbReference type="EMBL" id="CM044704">
    <property type="protein sequence ID" value="KAI5667675.1"/>
    <property type="molecule type" value="Genomic_DNA"/>
</dbReference>
<protein>
    <submittedName>
        <fullName evidence="1">Uncharacterized protein</fullName>
    </submittedName>
</protein>
<organism evidence="1 2">
    <name type="scientific">Catharanthus roseus</name>
    <name type="common">Madagascar periwinkle</name>
    <name type="synonym">Vinca rosea</name>
    <dbReference type="NCBI Taxonomy" id="4058"/>
    <lineage>
        <taxon>Eukaryota</taxon>
        <taxon>Viridiplantae</taxon>
        <taxon>Streptophyta</taxon>
        <taxon>Embryophyta</taxon>
        <taxon>Tracheophyta</taxon>
        <taxon>Spermatophyta</taxon>
        <taxon>Magnoliopsida</taxon>
        <taxon>eudicotyledons</taxon>
        <taxon>Gunneridae</taxon>
        <taxon>Pentapetalae</taxon>
        <taxon>asterids</taxon>
        <taxon>lamiids</taxon>
        <taxon>Gentianales</taxon>
        <taxon>Apocynaceae</taxon>
        <taxon>Rauvolfioideae</taxon>
        <taxon>Vinceae</taxon>
        <taxon>Catharanthinae</taxon>
        <taxon>Catharanthus</taxon>
    </lineage>
</organism>
<comment type="caution">
    <text evidence="1">The sequence shown here is derived from an EMBL/GenBank/DDBJ whole genome shotgun (WGS) entry which is preliminary data.</text>
</comment>
<evidence type="ECO:0000313" key="2">
    <source>
        <dbReference type="Proteomes" id="UP001060085"/>
    </source>
</evidence>